<dbReference type="Proteomes" id="UP001215549">
    <property type="component" value="Chromosome"/>
</dbReference>
<gene>
    <name evidence="1" type="ORF">JHX88_08775</name>
</gene>
<evidence type="ECO:0000313" key="2">
    <source>
        <dbReference type="Proteomes" id="UP001215549"/>
    </source>
</evidence>
<sequence>MLGKQFCGFQLEVGISYDLIRDRDDGLSPFDLLIDLFGRDALVGQPLELRKKVVVQITKLVSHGSRSLLLRQPLFGGGNPIAEGTLQSARAGRAYPAHGDTVVLGSLRDLGAVGGGQVLAEFDRGFPVSAVLIHDVAAARVDCWQLRDACAKIGDDVGKGGCVGHYILLVPSMMRSSHTGLLSR</sequence>
<evidence type="ECO:0000313" key="1">
    <source>
        <dbReference type="EMBL" id="WCR04787.1"/>
    </source>
</evidence>
<keyword evidence="2" id="KW-1185">Reference proteome</keyword>
<accession>A0ABY7SCL6</accession>
<dbReference type="RefSeq" id="WP_176011496.1">
    <property type="nucleotide sequence ID" value="NZ_CP067140.1"/>
</dbReference>
<organism evidence="1 2">
    <name type="scientific">Paracoccus saliphilus</name>
    <dbReference type="NCBI Taxonomy" id="405559"/>
    <lineage>
        <taxon>Bacteria</taxon>
        <taxon>Pseudomonadati</taxon>
        <taxon>Pseudomonadota</taxon>
        <taxon>Alphaproteobacteria</taxon>
        <taxon>Rhodobacterales</taxon>
        <taxon>Paracoccaceae</taxon>
        <taxon>Paracoccus</taxon>
    </lineage>
</organism>
<protein>
    <submittedName>
        <fullName evidence="1">Uncharacterized protein</fullName>
    </submittedName>
</protein>
<name>A0ABY7SCL6_9RHOB</name>
<reference evidence="1 2" key="1">
    <citation type="submission" date="2021-01" db="EMBL/GenBank/DDBJ databases">
        <title>Biogeographic distribution of Paracoccus.</title>
        <authorList>
            <person name="Hollensteiner J."/>
            <person name="Leineberger J."/>
            <person name="Brinkhoff T."/>
            <person name="Daniel R."/>
        </authorList>
    </citation>
    <scope>NUCLEOTIDE SEQUENCE [LARGE SCALE GENOMIC DNA]</scope>
    <source>
        <strain evidence="1 2">DSM 18447</strain>
    </source>
</reference>
<dbReference type="EMBL" id="CP067140">
    <property type="protein sequence ID" value="WCR04787.1"/>
    <property type="molecule type" value="Genomic_DNA"/>
</dbReference>
<proteinExistence type="predicted"/>